<dbReference type="EMBL" id="MWWW01000014">
    <property type="protein sequence ID" value="OZG59451.1"/>
    <property type="molecule type" value="Genomic_DNA"/>
</dbReference>
<protein>
    <submittedName>
        <fullName evidence="1">Uncharacterized protein</fullName>
    </submittedName>
</protein>
<sequence length="55" mass="5842">MKPVTEMPAAGWSATETAIDSAMSESPMMAEAYEPSVFCFNVCSTGLAVFFRSVG</sequence>
<proteinExistence type="predicted"/>
<keyword evidence="2" id="KW-1185">Reference proteome</keyword>
<gene>
    <name evidence="1" type="ORF">BMYO_1296</name>
</gene>
<comment type="caution">
    <text evidence="1">The sequence shown here is derived from an EMBL/GenBank/DDBJ whole genome shotgun (WGS) entry which is preliminary data.</text>
</comment>
<organism evidence="1 2">
    <name type="scientific">Bifidobacterium myosotis</name>
    <dbReference type="NCBI Taxonomy" id="1630166"/>
    <lineage>
        <taxon>Bacteria</taxon>
        <taxon>Bacillati</taxon>
        <taxon>Actinomycetota</taxon>
        <taxon>Actinomycetes</taxon>
        <taxon>Bifidobacteriales</taxon>
        <taxon>Bifidobacteriaceae</taxon>
        <taxon>Bifidobacterium</taxon>
    </lineage>
</organism>
<dbReference type="Proteomes" id="UP000216871">
    <property type="component" value="Unassembled WGS sequence"/>
</dbReference>
<accession>A0A261FJV8</accession>
<reference evidence="1 2" key="1">
    <citation type="journal article" date="2017" name="BMC Genomics">
        <title>Comparative genomic and phylogenomic analyses of the Bifidobacteriaceae family.</title>
        <authorList>
            <person name="Lugli G.A."/>
            <person name="Milani C."/>
            <person name="Turroni F."/>
            <person name="Duranti S."/>
            <person name="Mancabelli L."/>
            <person name="Mangifesta M."/>
            <person name="Ferrario C."/>
            <person name="Modesto M."/>
            <person name="Mattarelli P."/>
            <person name="Jiri K."/>
            <person name="van Sinderen D."/>
            <person name="Ventura M."/>
        </authorList>
    </citation>
    <scope>NUCLEOTIDE SEQUENCE [LARGE SCALE GENOMIC DNA]</scope>
    <source>
        <strain evidence="1 2">DSM 100196</strain>
    </source>
</reference>
<dbReference type="AlphaFoldDB" id="A0A261FJV8"/>
<evidence type="ECO:0000313" key="2">
    <source>
        <dbReference type="Proteomes" id="UP000216871"/>
    </source>
</evidence>
<evidence type="ECO:0000313" key="1">
    <source>
        <dbReference type="EMBL" id="OZG59451.1"/>
    </source>
</evidence>
<name>A0A261FJV8_9BIFI</name>